<protein>
    <recommendedName>
        <fullName evidence="4">Secreted protein</fullName>
    </recommendedName>
</protein>
<organism evidence="2 3">
    <name type="scientific">Pseudoalteromonas phenolica</name>
    <dbReference type="NCBI Taxonomy" id="161398"/>
    <lineage>
        <taxon>Bacteria</taxon>
        <taxon>Pseudomonadati</taxon>
        <taxon>Pseudomonadota</taxon>
        <taxon>Gammaproteobacteria</taxon>
        <taxon>Alteromonadales</taxon>
        <taxon>Pseudoalteromonadaceae</taxon>
        <taxon>Pseudoalteromonas</taxon>
    </lineage>
</organism>
<proteinExistence type="predicted"/>
<evidence type="ECO:0000313" key="2">
    <source>
        <dbReference type="EMBL" id="TMP84170.1"/>
    </source>
</evidence>
<keyword evidence="1" id="KW-0732">Signal</keyword>
<evidence type="ECO:0008006" key="4">
    <source>
        <dbReference type="Google" id="ProtNLM"/>
    </source>
</evidence>
<dbReference type="EMBL" id="PNCM01000002">
    <property type="protein sequence ID" value="TMP84170.1"/>
    <property type="molecule type" value="Genomic_DNA"/>
</dbReference>
<reference evidence="2 3" key="1">
    <citation type="submission" date="2017-12" db="EMBL/GenBank/DDBJ databases">
        <authorList>
            <person name="Paulsen S."/>
            <person name="Gram L.K."/>
        </authorList>
    </citation>
    <scope>NUCLEOTIDE SEQUENCE [LARGE SCALE GENOMIC DNA]</scope>
    <source>
        <strain evidence="2 3">S1189</strain>
    </source>
</reference>
<evidence type="ECO:0000313" key="3">
    <source>
        <dbReference type="Proteomes" id="UP000307362"/>
    </source>
</evidence>
<sequence length="110" mass="12482">MRENKNMKKYLVITSILLMSSPVYAGQHLNNKTIKDVLVNTTTGIHFRIEGQMPNADNCKSASWYAVDKDSPYENAALSILLTRDAQKQTVYFHTNGCTKNGYPKVSYIY</sequence>
<accession>A0A5S3YYS9</accession>
<dbReference type="Proteomes" id="UP000307362">
    <property type="component" value="Unassembled WGS sequence"/>
</dbReference>
<feature type="signal peptide" evidence="1">
    <location>
        <begin position="1"/>
        <end position="25"/>
    </location>
</feature>
<gene>
    <name evidence="2" type="ORF">CWB73_00445</name>
</gene>
<comment type="caution">
    <text evidence="2">The sequence shown here is derived from an EMBL/GenBank/DDBJ whole genome shotgun (WGS) entry which is preliminary data.</text>
</comment>
<dbReference type="AlphaFoldDB" id="A0A5S3YYS9"/>
<feature type="chain" id="PRO_5024323816" description="Secreted protein" evidence="1">
    <location>
        <begin position="26"/>
        <end position="110"/>
    </location>
</feature>
<reference evidence="3" key="2">
    <citation type="submission" date="2019-06" db="EMBL/GenBank/DDBJ databases">
        <title>Co-occurence of chitin degradation, pigmentation and bioactivity in marine Pseudoalteromonas.</title>
        <authorList>
            <person name="Sonnenschein E.C."/>
            <person name="Bech P.K."/>
        </authorList>
    </citation>
    <scope>NUCLEOTIDE SEQUENCE [LARGE SCALE GENOMIC DNA]</scope>
    <source>
        <strain evidence="3">S1189</strain>
    </source>
</reference>
<name>A0A5S3YYS9_9GAMM</name>
<evidence type="ECO:0000256" key="1">
    <source>
        <dbReference type="SAM" id="SignalP"/>
    </source>
</evidence>